<evidence type="ECO:0000256" key="7">
    <source>
        <dbReference type="SAM" id="MobiDB-lite"/>
    </source>
</evidence>
<comment type="similarity">
    <text evidence="2">Belongs to the VPS52 family.</text>
</comment>
<evidence type="ECO:0000256" key="3">
    <source>
        <dbReference type="ARBA" id="ARBA00022448"/>
    </source>
</evidence>
<dbReference type="GO" id="GO:0016239">
    <property type="term" value="P:positive regulation of macroautophagy"/>
    <property type="evidence" value="ECO:0007669"/>
    <property type="project" value="EnsemblFungi"/>
</dbReference>
<evidence type="ECO:0000256" key="2">
    <source>
        <dbReference type="ARBA" id="ARBA00008180"/>
    </source>
</evidence>
<dbReference type="Proteomes" id="UP000019384">
    <property type="component" value="Unassembled WGS sequence"/>
</dbReference>
<sequence>MSRSAYFPRNDQQEQATPHHHLQHRISRRSISKHQNADIHRPPRMEILSQILNPEWEIGSSETEDVDMGPIKSYFADPDAITDVSSLQELLFLSTLNEDYAMTAEDYDAQFAKFTHYHETIQQARVFLKPLFDYLLNFEKELTKLSAEMEFLQKRSNALNEQIEDKKQIDLKLTPIVNDLAIPPEIVRSLVNDDITSKWIENLRFISEKKELYEKYANEYGEFKSLVELRKVLELMTLKAVERVRDFIIRKIKLLRVNGISSQVVQKDLLDVREIYPFLQQHNTNLAQELRQAYVYTMRWYYHQSFVKYLYSLERLNTVHVDKIALLGSNDDEYVNNSGFGFLNIYSHSGTASTSSSLSTSKGNGKHTLYQNDYLNLGKRGQIISLEDQTVIIGQIAETSQMTYWLETGFRNFNLALLDNVSVEYLFLSEFFQLSNFEQVNDLFKIVFQPTLSVGINYTRSLIAETYDVYGVLICIRLSQALEYELQHRRVPVLEDYFNLQMITLWPKFQKIIDANCDSMRKVISKSSSFFSSAHSSMGSNSSMPLALTQQFGKLLSGLLNLTTNTVFETEQNEPLSSSIIRLRNDFESVLTKISNNLGKDSRKKELFLYNNYFLILTILNEIEGKLADPEREHFQTLVKAYEPRLPK</sequence>
<feature type="coiled-coil region" evidence="6">
    <location>
        <begin position="135"/>
        <end position="169"/>
    </location>
</feature>
<keyword evidence="5" id="KW-0333">Golgi apparatus</keyword>
<protein>
    <recommendedName>
        <fullName evidence="12">Vacuolar protein sorting-associated protein 52</fullName>
    </recommendedName>
</protein>
<dbReference type="GO" id="GO:0019905">
    <property type="term" value="F:syntaxin binding"/>
    <property type="evidence" value="ECO:0007669"/>
    <property type="project" value="TreeGrafter"/>
</dbReference>
<dbReference type="GeneID" id="34519881"/>
<dbReference type="Pfam" id="PF20655">
    <property type="entry name" value="Vps52_C"/>
    <property type="match status" value="1"/>
</dbReference>
<gene>
    <name evidence="10" type="ORF">KUCA_T00002462001</name>
</gene>
<dbReference type="OrthoDB" id="19482at2759"/>
<feature type="domain" description="Vps52 coiled-coil" evidence="8">
    <location>
        <begin position="115"/>
        <end position="279"/>
    </location>
</feature>
<keyword evidence="11" id="KW-1185">Reference proteome</keyword>
<dbReference type="STRING" id="1382522.W6MVT1"/>
<dbReference type="InterPro" id="IPR048319">
    <property type="entry name" value="Vps52_CC"/>
</dbReference>
<dbReference type="GO" id="GO:0005829">
    <property type="term" value="C:cytosol"/>
    <property type="evidence" value="ECO:0007669"/>
    <property type="project" value="GOC"/>
</dbReference>
<feature type="domain" description="Vps52 C-terminal" evidence="9">
    <location>
        <begin position="371"/>
        <end position="638"/>
    </location>
</feature>
<reference evidence="10" key="2">
    <citation type="submission" date="2014-02" db="EMBL/GenBank/DDBJ databases">
        <title>Complete DNA sequence of /Kuraishia capsulata/ illustrates novel genomic features among budding yeasts (/Saccharomycotina/).</title>
        <authorList>
            <person name="Morales L."/>
            <person name="Noel B."/>
            <person name="Porcel B."/>
            <person name="Marcet-Houben M."/>
            <person name="Hullo M-F."/>
            <person name="Sacerdot C."/>
            <person name="Tekaia F."/>
            <person name="Leh-Louis V."/>
            <person name="Despons L."/>
            <person name="Khanna V."/>
            <person name="Aury J-M."/>
            <person name="Barbe V."/>
            <person name="Couloux A."/>
            <person name="Labadie K."/>
            <person name="Pelletier E."/>
            <person name="Souciet J-L."/>
            <person name="Boekhout T."/>
            <person name="Gabaldon T."/>
            <person name="Wincker P."/>
            <person name="Dujon B."/>
        </authorList>
    </citation>
    <scope>NUCLEOTIDE SEQUENCE</scope>
    <source>
        <strain evidence="10">CBS 1993</strain>
    </source>
</reference>
<reference evidence="10" key="1">
    <citation type="submission" date="2013-12" db="EMBL/GenBank/DDBJ databases">
        <authorList>
            <person name="Genoscope - CEA"/>
        </authorList>
    </citation>
    <scope>NUCLEOTIDE SEQUENCE</scope>
    <source>
        <strain evidence="10">CBS 1993</strain>
    </source>
</reference>
<dbReference type="GO" id="GO:0032456">
    <property type="term" value="P:endocytic recycling"/>
    <property type="evidence" value="ECO:0007669"/>
    <property type="project" value="TreeGrafter"/>
</dbReference>
<dbReference type="HOGENOM" id="CLU_010797_1_0_1"/>
<dbReference type="GO" id="GO:0006623">
    <property type="term" value="P:protein targeting to vacuole"/>
    <property type="evidence" value="ECO:0007669"/>
    <property type="project" value="EnsemblFungi"/>
</dbReference>
<name>W6MVT1_9ASCO</name>
<keyword evidence="6" id="KW-0175">Coiled coil</keyword>
<dbReference type="EMBL" id="HG793127">
    <property type="protein sequence ID" value="CDK26490.1"/>
    <property type="molecule type" value="Genomic_DNA"/>
</dbReference>
<dbReference type="GO" id="GO:0042147">
    <property type="term" value="P:retrograde transport, endosome to Golgi"/>
    <property type="evidence" value="ECO:0007669"/>
    <property type="project" value="EnsemblFungi"/>
</dbReference>
<dbReference type="GO" id="GO:0006896">
    <property type="term" value="P:Golgi to vacuole transport"/>
    <property type="evidence" value="ECO:0007669"/>
    <property type="project" value="EnsemblFungi"/>
</dbReference>
<keyword evidence="3" id="KW-0813">Transport</keyword>
<evidence type="ECO:0000256" key="5">
    <source>
        <dbReference type="ARBA" id="ARBA00023034"/>
    </source>
</evidence>
<keyword evidence="4" id="KW-0653">Protein transport</keyword>
<evidence type="ECO:0000259" key="9">
    <source>
        <dbReference type="Pfam" id="PF20655"/>
    </source>
</evidence>
<feature type="region of interest" description="Disordered" evidence="7">
    <location>
        <begin position="1"/>
        <end position="43"/>
    </location>
</feature>
<dbReference type="GO" id="GO:0090156">
    <property type="term" value="P:intracellular sphingolipid homeostasis"/>
    <property type="evidence" value="ECO:0007669"/>
    <property type="project" value="EnsemblFungi"/>
</dbReference>
<dbReference type="InterPro" id="IPR007258">
    <property type="entry name" value="Vps52"/>
</dbReference>
<feature type="compositionally biased region" description="Basic residues" evidence="7">
    <location>
        <begin position="18"/>
        <end position="32"/>
    </location>
</feature>
<evidence type="ECO:0008006" key="12">
    <source>
        <dbReference type="Google" id="ProtNLM"/>
    </source>
</evidence>
<evidence type="ECO:0000256" key="1">
    <source>
        <dbReference type="ARBA" id="ARBA00004601"/>
    </source>
</evidence>
<evidence type="ECO:0000256" key="6">
    <source>
        <dbReference type="SAM" id="Coils"/>
    </source>
</evidence>
<dbReference type="GO" id="GO:0000938">
    <property type="term" value="C:GARP complex"/>
    <property type="evidence" value="ECO:0007669"/>
    <property type="project" value="EnsemblFungi"/>
</dbReference>
<dbReference type="AlphaFoldDB" id="W6MVT1"/>
<dbReference type="RefSeq" id="XP_022458493.1">
    <property type="nucleotide sequence ID" value="XM_022602716.1"/>
</dbReference>
<dbReference type="GO" id="GO:0030029">
    <property type="term" value="P:actin filament-based process"/>
    <property type="evidence" value="ECO:0007669"/>
    <property type="project" value="EnsemblFungi"/>
</dbReference>
<dbReference type="PANTHER" id="PTHR14190">
    <property type="entry name" value="SUPPRESSOR OF ACTIN MUTATIONS 2/VACUOLAR PROTEIN SORTING 52"/>
    <property type="match status" value="1"/>
</dbReference>
<evidence type="ECO:0000256" key="4">
    <source>
        <dbReference type="ARBA" id="ARBA00022927"/>
    </source>
</evidence>
<comment type="subcellular location">
    <subcellularLocation>
        <location evidence="1">Golgi apparatus</location>
        <location evidence="1">trans-Golgi network</location>
    </subcellularLocation>
</comment>
<proteinExistence type="inferred from homology"/>
<organism evidence="10 11">
    <name type="scientific">Kuraishia capsulata CBS 1993</name>
    <dbReference type="NCBI Taxonomy" id="1382522"/>
    <lineage>
        <taxon>Eukaryota</taxon>
        <taxon>Fungi</taxon>
        <taxon>Dikarya</taxon>
        <taxon>Ascomycota</taxon>
        <taxon>Saccharomycotina</taxon>
        <taxon>Pichiomycetes</taxon>
        <taxon>Pichiales</taxon>
        <taxon>Pichiaceae</taxon>
        <taxon>Kuraishia</taxon>
    </lineage>
</organism>
<dbReference type="Pfam" id="PF04129">
    <property type="entry name" value="Vps52_CC"/>
    <property type="match status" value="1"/>
</dbReference>
<evidence type="ECO:0000259" key="8">
    <source>
        <dbReference type="Pfam" id="PF04129"/>
    </source>
</evidence>
<dbReference type="PANTHER" id="PTHR14190:SF7">
    <property type="entry name" value="VACUOLAR PROTEIN SORTING-ASSOCIATED PROTEIN 52 HOMOLOG"/>
    <property type="match status" value="1"/>
</dbReference>
<accession>W6MVT1</accession>
<evidence type="ECO:0000313" key="11">
    <source>
        <dbReference type="Proteomes" id="UP000019384"/>
    </source>
</evidence>
<dbReference type="InterPro" id="IPR048361">
    <property type="entry name" value="Vps52_C"/>
</dbReference>
<evidence type="ECO:0000313" key="10">
    <source>
        <dbReference type="EMBL" id="CDK26490.1"/>
    </source>
</evidence>